<sequence length="647" mass="68338">LLSAPGPRHIQAQLSAQEASWGPQAPKHPREGTSPAPSPPGSAALPREAAGGAQAFAPRGAAAPAARKPGAGPSRGWGVRSPPGAAAEAQGAAGPHSPPCTRTGGSALSHPPWRRRARRHPVPAHPVPTAAVPCRALPARRLLLARFAVKPGLIPPVHPGEPVFCARPLPAPALDARSLQPQSALEGLFLRASPAGQAAFVREGRLSLLYRCVPACPLPVLRWLFQLMALCPDTANASQALWEINVHRLREPWCPTVPEIGQAFCRLGANLGALHLGGPAWGGGRVPPGTSILANRPRYLCPGNEGQARSLLALCVVAQPGRYPDRARLALLTLLCFLGLDRALRCQPLPDLQHLLHCLLEGIGDWQEQVPGLPDLCLSLCQLSQHHHNLVAIVRLLPDVTVRGRYVPARRRSGGTAGRASSHAIDARSPCQLRALCHLLALVRPATLDPGAGGGCPGAAPSRARSRPQACYLSHSLLILANAVVGAERLPDEQRGHLEHLCAQLDRQLGAGLREGSGLLFRTQLKGLAALTYVKWQDLLAQWPPWVRGTPGRSGPMLGGAGGGTHGMEPSPTLLCPHRRSPAAAGRSRKGARRRRAQPRQRPPRGVLRGTPTPINATPLLVPGIARTRKGCRAGPGPAEASRIELS</sequence>
<evidence type="ECO:0000259" key="3">
    <source>
        <dbReference type="Pfam" id="PF14816"/>
    </source>
</evidence>
<comment type="similarity">
    <text evidence="1">Belongs to the FAM178 family.</text>
</comment>
<evidence type="ECO:0000256" key="2">
    <source>
        <dbReference type="SAM" id="MobiDB-lite"/>
    </source>
</evidence>
<reference evidence="4" key="1">
    <citation type="submission" date="2025-08" db="UniProtKB">
        <authorList>
            <consortium name="Ensembl"/>
        </authorList>
    </citation>
    <scope>IDENTIFICATION</scope>
</reference>
<feature type="compositionally biased region" description="Gly residues" evidence="2">
    <location>
        <begin position="557"/>
        <end position="566"/>
    </location>
</feature>
<dbReference type="Pfam" id="PF14816">
    <property type="entry name" value="CANIN"/>
    <property type="match status" value="1"/>
</dbReference>
<feature type="region of interest" description="Disordered" evidence="2">
    <location>
        <begin position="551"/>
        <end position="647"/>
    </location>
</feature>
<evidence type="ECO:0000313" key="4">
    <source>
        <dbReference type="Ensembl" id="ENSAOWP00000011876.1"/>
    </source>
</evidence>
<name>A0A8B9PHX5_APTOW</name>
<protein>
    <submittedName>
        <fullName evidence="4">Family with sequence similarity 178 member B</fullName>
    </submittedName>
</protein>
<dbReference type="InterPro" id="IPR044276">
    <property type="entry name" value="CANIN_dom"/>
</dbReference>
<feature type="domain" description="Coiled-coil SMC6 And NSE5 INteracting (CANIN)" evidence="3">
    <location>
        <begin position="140"/>
        <end position="407"/>
    </location>
</feature>
<organism evidence="4 5">
    <name type="scientific">Apteryx owenii</name>
    <name type="common">Little spotted kiwi</name>
    <dbReference type="NCBI Taxonomy" id="8824"/>
    <lineage>
        <taxon>Eukaryota</taxon>
        <taxon>Metazoa</taxon>
        <taxon>Chordata</taxon>
        <taxon>Craniata</taxon>
        <taxon>Vertebrata</taxon>
        <taxon>Euteleostomi</taxon>
        <taxon>Archelosauria</taxon>
        <taxon>Archosauria</taxon>
        <taxon>Dinosauria</taxon>
        <taxon>Saurischia</taxon>
        <taxon>Theropoda</taxon>
        <taxon>Coelurosauria</taxon>
        <taxon>Aves</taxon>
        <taxon>Palaeognathae</taxon>
        <taxon>Apterygiformes</taxon>
        <taxon>Apterygidae</taxon>
        <taxon>Apteryx</taxon>
    </lineage>
</organism>
<evidence type="ECO:0000313" key="5">
    <source>
        <dbReference type="Proteomes" id="UP000694424"/>
    </source>
</evidence>
<reference evidence="4" key="2">
    <citation type="submission" date="2025-09" db="UniProtKB">
        <authorList>
            <consortium name="Ensembl"/>
        </authorList>
    </citation>
    <scope>IDENTIFICATION</scope>
</reference>
<dbReference type="Proteomes" id="UP000694424">
    <property type="component" value="Unplaced"/>
</dbReference>
<dbReference type="AlphaFoldDB" id="A0A8B9PHX5"/>
<proteinExistence type="inferred from homology"/>
<accession>A0A8B9PHX5</accession>
<dbReference type="PANTHER" id="PTHR16046">
    <property type="entry name" value="SMC5-SMC6 COMPLEX LOCALIZATION FACTOR 2"/>
    <property type="match status" value="1"/>
</dbReference>
<evidence type="ECO:0000256" key="1">
    <source>
        <dbReference type="ARBA" id="ARBA00010311"/>
    </source>
</evidence>
<feature type="region of interest" description="Disordered" evidence="2">
    <location>
        <begin position="1"/>
        <end position="126"/>
    </location>
</feature>
<feature type="compositionally biased region" description="Low complexity" evidence="2">
    <location>
        <begin position="41"/>
        <end position="95"/>
    </location>
</feature>
<dbReference type="PANTHER" id="PTHR16046:SF11">
    <property type="entry name" value="PROTEIN FAM178B"/>
    <property type="match status" value="1"/>
</dbReference>
<feature type="compositionally biased region" description="Basic residues" evidence="2">
    <location>
        <begin position="577"/>
        <end position="603"/>
    </location>
</feature>
<feature type="compositionally biased region" description="Basic residues" evidence="2">
    <location>
        <begin position="112"/>
        <end position="122"/>
    </location>
</feature>
<dbReference type="Ensembl" id="ENSAOWT00000013508.1">
    <property type="protein sequence ID" value="ENSAOWP00000011876.1"/>
    <property type="gene ID" value="ENSAOWG00000008150.1"/>
</dbReference>
<dbReference type="InterPro" id="IPR026161">
    <property type="entry name" value="FAM178"/>
</dbReference>
<keyword evidence="5" id="KW-1185">Reference proteome</keyword>